<evidence type="ECO:0000259" key="3">
    <source>
        <dbReference type="Pfam" id="PF00881"/>
    </source>
</evidence>
<organism evidence="4">
    <name type="scientific">marine sediment metagenome</name>
    <dbReference type="NCBI Taxonomy" id="412755"/>
    <lineage>
        <taxon>unclassified sequences</taxon>
        <taxon>metagenomes</taxon>
        <taxon>ecological metagenomes</taxon>
    </lineage>
</organism>
<comment type="similarity">
    <text evidence="1">Belongs to the nitroreductase family.</text>
</comment>
<keyword evidence="2" id="KW-0560">Oxidoreductase</keyword>
<protein>
    <recommendedName>
        <fullName evidence="3">Nitroreductase domain-containing protein</fullName>
    </recommendedName>
</protein>
<evidence type="ECO:0000313" key="4">
    <source>
        <dbReference type="EMBL" id="GAF89260.1"/>
    </source>
</evidence>
<evidence type="ECO:0000256" key="2">
    <source>
        <dbReference type="ARBA" id="ARBA00023002"/>
    </source>
</evidence>
<dbReference type="SUPFAM" id="SSF55469">
    <property type="entry name" value="FMN-dependent nitroreductase-like"/>
    <property type="match status" value="1"/>
</dbReference>
<feature type="domain" description="Nitroreductase" evidence="3">
    <location>
        <begin position="7"/>
        <end position="60"/>
    </location>
</feature>
<proteinExistence type="inferred from homology"/>
<dbReference type="GO" id="GO:0016491">
    <property type="term" value="F:oxidoreductase activity"/>
    <property type="evidence" value="ECO:0007669"/>
    <property type="project" value="UniProtKB-KW"/>
</dbReference>
<dbReference type="PANTHER" id="PTHR43673">
    <property type="entry name" value="NAD(P)H NITROREDUCTASE YDGI-RELATED"/>
    <property type="match status" value="1"/>
</dbReference>
<accession>X0UL96</accession>
<dbReference type="PANTHER" id="PTHR43673:SF10">
    <property type="entry name" value="NADH DEHYDROGENASE_NAD(P)H NITROREDUCTASE XCC3605-RELATED"/>
    <property type="match status" value="1"/>
</dbReference>
<dbReference type="Gene3D" id="3.40.109.10">
    <property type="entry name" value="NADH Oxidase"/>
    <property type="match status" value="1"/>
</dbReference>
<feature type="non-terminal residue" evidence="4">
    <location>
        <position position="127"/>
    </location>
</feature>
<feature type="domain" description="Nitroreductase" evidence="3">
    <location>
        <begin position="66"/>
        <end position="127"/>
    </location>
</feature>
<dbReference type="InterPro" id="IPR029479">
    <property type="entry name" value="Nitroreductase"/>
</dbReference>
<dbReference type="InterPro" id="IPR000415">
    <property type="entry name" value="Nitroreductase-like"/>
</dbReference>
<dbReference type="Pfam" id="PF00881">
    <property type="entry name" value="Nitroreductase"/>
    <property type="match status" value="2"/>
</dbReference>
<comment type="caution">
    <text evidence="4">The sequence shown here is derived from an EMBL/GenBank/DDBJ whole genome shotgun (WGS) entry which is preliminary data.</text>
</comment>
<name>X0UL96_9ZZZZ</name>
<dbReference type="AlphaFoldDB" id="X0UL96"/>
<dbReference type="EMBL" id="BARS01010058">
    <property type="protein sequence ID" value="GAF89260.1"/>
    <property type="molecule type" value="Genomic_DNA"/>
</dbReference>
<gene>
    <name evidence="4" type="ORF">S01H1_18758</name>
</gene>
<reference evidence="4" key="1">
    <citation type="journal article" date="2014" name="Front. Microbiol.">
        <title>High frequency of phylogenetically diverse reductive dehalogenase-homologous genes in deep subseafloor sedimentary metagenomes.</title>
        <authorList>
            <person name="Kawai M."/>
            <person name="Futagami T."/>
            <person name="Toyoda A."/>
            <person name="Takaki Y."/>
            <person name="Nishi S."/>
            <person name="Hori S."/>
            <person name="Arai W."/>
            <person name="Tsubouchi T."/>
            <person name="Morono Y."/>
            <person name="Uchiyama I."/>
            <person name="Ito T."/>
            <person name="Fujiyama A."/>
            <person name="Inagaki F."/>
            <person name="Takami H."/>
        </authorList>
    </citation>
    <scope>NUCLEOTIDE SEQUENCE</scope>
    <source>
        <strain evidence="4">Expedition CK06-06</strain>
    </source>
</reference>
<evidence type="ECO:0000256" key="1">
    <source>
        <dbReference type="ARBA" id="ARBA00007118"/>
    </source>
</evidence>
<sequence>MKVFEAIKARRSVRSYTPEPVPDETLRRLLEAARLAPSAMNYQPWRFIVVRSQEVRDRIARGGMFARFVRGAPVVIVACGDTGSRFHVHDTCIALEHLVLAATSEGLGSCWIGSFDEEELREMLGIP</sequence>